<organism evidence="5 6">
    <name type="scientific">Ranitomeya imitator</name>
    <name type="common">mimic poison frog</name>
    <dbReference type="NCBI Taxonomy" id="111125"/>
    <lineage>
        <taxon>Eukaryota</taxon>
        <taxon>Metazoa</taxon>
        <taxon>Chordata</taxon>
        <taxon>Craniata</taxon>
        <taxon>Vertebrata</taxon>
        <taxon>Euteleostomi</taxon>
        <taxon>Amphibia</taxon>
        <taxon>Batrachia</taxon>
        <taxon>Anura</taxon>
        <taxon>Neobatrachia</taxon>
        <taxon>Hyloidea</taxon>
        <taxon>Dendrobatidae</taxon>
        <taxon>Dendrobatinae</taxon>
        <taxon>Ranitomeya</taxon>
    </lineage>
</organism>
<evidence type="ECO:0000313" key="6">
    <source>
        <dbReference type="Proteomes" id="UP001176940"/>
    </source>
</evidence>
<dbReference type="PROSITE" id="PS50280">
    <property type="entry name" value="SET"/>
    <property type="match status" value="1"/>
</dbReference>
<protein>
    <recommendedName>
        <fullName evidence="4">SET domain-containing protein</fullName>
    </recommendedName>
</protein>
<evidence type="ECO:0000256" key="1">
    <source>
        <dbReference type="ARBA" id="ARBA00004123"/>
    </source>
</evidence>
<dbReference type="Gene3D" id="2.170.270.10">
    <property type="entry name" value="SET domain"/>
    <property type="match status" value="2"/>
</dbReference>
<feature type="domain" description="SET" evidence="4">
    <location>
        <begin position="1"/>
        <end position="151"/>
    </location>
</feature>
<dbReference type="EMBL" id="CAUEEQ010046740">
    <property type="protein sequence ID" value="CAJ0958931.1"/>
    <property type="molecule type" value="Genomic_DNA"/>
</dbReference>
<evidence type="ECO:0000259" key="4">
    <source>
        <dbReference type="PROSITE" id="PS50280"/>
    </source>
</evidence>
<reference evidence="5" key="1">
    <citation type="submission" date="2023-07" db="EMBL/GenBank/DDBJ databases">
        <authorList>
            <person name="Stuckert A."/>
        </authorList>
    </citation>
    <scope>NUCLEOTIDE SEQUENCE</scope>
</reference>
<comment type="caution">
    <text evidence="5">The sequence shown here is derived from an EMBL/GenBank/DDBJ whole genome shotgun (WGS) entry which is preliminary data.</text>
</comment>
<evidence type="ECO:0000313" key="5">
    <source>
        <dbReference type="EMBL" id="CAJ0958931.1"/>
    </source>
</evidence>
<dbReference type="InterPro" id="IPR046341">
    <property type="entry name" value="SET_dom_sf"/>
</dbReference>
<feature type="non-terminal residue" evidence="5">
    <location>
        <position position="1"/>
    </location>
</feature>
<comment type="subcellular location">
    <subcellularLocation>
        <location evidence="1">Nucleus</location>
    </subcellularLocation>
</comment>
<feature type="region of interest" description="Disordered" evidence="3">
    <location>
        <begin position="1"/>
        <end position="52"/>
    </location>
</feature>
<dbReference type="Pfam" id="PF00856">
    <property type="entry name" value="SET"/>
    <property type="match status" value="1"/>
</dbReference>
<keyword evidence="2" id="KW-0539">Nucleus</keyword>
<sequence>PCEDDDDTVKGVCAPMGNSVLNNEAGYVSDESSSSAQGGAEEKSDPPESKTGENIYVLDASTEGNVGRFLNHSCSPNLFVQHVFVETHSKNFPWVAFFTKSTWTRNMRCSSFKLPAAFLVIKSSLQAWKQNAGPASFLFIKAGTELTWEYNYDIGNVPETEISCVCGHKKCKNKII</sequence>
<dbReference type="InterPro" id="IPR001214">
    <property type="entry name" value="SET_dom"/>
</dbReference>
<dbReference type="PANTHER" id="PTHR46024:SF3">
    <property type="entry name" value="HISTONE-LYSINE N-METHYLTRANSFERASE SETDB2"/>
    <property type="match status" value="1"/>
</dbReference>
<accession>A0ABN9M5Q6</accession>
<dbReference type="Proteomes" id="UP001176940">
    <property type="component" value="Unassembled WGS sequence"/>
</dbReference>
<keyword evidence="6" id="KW-1185">Reference proteome</keyword>
<evidence type="ECO:0000256" key="2">
    <source>
        <dbReference type="ARBA" id="ARBA00023242"/>
    </source>
</evidence>
<dbReference type="SUPFAM" id="SSF82199">
    <property type="entry name" value="SET domain"/>
    <property type="match status" value="2"/>
</dbReference>
<name>A0ABN9M5Q6_9NEOB</name>
<dbReference type="PANTHER" id="PTHR46024">
    <property type="entry name" value="HISTONE-LYSINE N-METHYLTRANSFERASE EGGLESS"/>
    <property type="match status" value="1"/>
</dbReference>
<evidence type="ECO:0000256" key="3">
    <source>
        <dbReference type="SAM" id="MobiDB-lite"/>
    </source>
</evidence>
<gene>
    <name evidence="5" type="ORF">RIMI_LOCUS16612361</name>
</gene>
<feature type="compositionally biased region" description="Low complexity" evidence="3">
    <location>
        <begin position="29"/>
        <end position="39"/>
    </location>
</feature>
<feature type="compositionally biased region" description="Basic and acidic residues" evidence="3">
    <location>
        <begin position="40"/>
        <end position="51"/>
    </location>
</feature>
<dbReference type="InterPro" id="IPR051516">
    <property type="entry name" value="SETDB_methyltransferase"/>
</dbReference>
<proteinExistence type="predicted"/>